<keyword evidence="2" id="KW-1185">Reference proteome</keyword>
<accession>A0A5J4YZ64</accession>
<dbReference type="AlphaFoldDB" id="A0A5J4YZ64"/>
<dbReference type="EMBL" id="VRMN01000003">
    <property type="protein sequence ID" value="KAA8495747.1"/>
    <property type="molecule type" value="Genomic_DNA"/>
</dbReference>
<protein>
    <submittedName>
        <fullName evidence="1">Uncharacterized protein</fullName>
    </submittedName>
</protein>
<comment type="caution">
    <text evidence="1">The sequence shown here is derived from an EMBL/GenBank/DDBJ whole genome shotgun (WGS) entry which is preliminary data.</text>
</comment>
<proteinExistence type="predicted"/>
<gene>
    <name evidence="1" type="ORF">FVE85_1902</name>
</gene>
<dbReference type="Proteomes" id="UP000324585">
    <property type="component" value="Unassembled WGS sequence"/>
</dbReference>
<reference evidence="2" key="1">
    <citation type="journal article" date="2019" name="Nat. Commun.">
        <title>Expansion of phycobilisome linker gene families in mesophilic red algae.</title>
        <authorList>
            <person name="Lee J."/>
            <person name="Kim D."/>
            <person name="Bhattacharya D."/>
            <person name="Yoon H.S."/>
        </authorList>
    </citation>
    <scope>NUCLEOTIDE SEQUENCE [LARGE SCALE GENOMIC DNA]</scope>
    <source>
        <strain evidence="2">CCMP 1328</strain>
    </source>
</reference>
<evidence type="ECO:0000313" key="2">
    <source>
        <dbReference type="Proteomes" id="UP000324585"/>
    </source>
</evidence>
<evidence type="ECO:0000313" key="1">
    <source>
        <dbReference type="EMBL" id="KAA8495747.1"/>
    </source>
</evidence>
<organism evidence="1 2">
    <name type="scientific">Porphyridium purpureum</name>
    <name type="common">Red alga</name>
    <name type="synonym">Porphyridium cruentum</name>
    <dbReference type="NCBI Taxonomy" id="35688"/>
    <lineage>
        <taxon>Eukaryota</taxon>
        <taxon>Rhodophyta</taxon>
        <taxon>Bangiophyceae</taxon>
        <taxon>Porphyridiales</taxon>
        <taxon>Porphyridiaceae</taxon>
        <taxon>Porphyridium</taxon>
    </lineage>
</organism>
<sequence length="184" mass="20208">MDESTSAGLEWTLDEENEILPDDSLADVQLSRAVQEMLWQWPRGKVLLRVSAKGMKEHQRQRVRAALLGLDGAKQQLVVAVEVVKEADLEVVVRDLRACGGATQPFALASAPSSRAVPEPLDRGSSAPLSSVLQHTVMPTHDRLIERPVRVLGTLDLFRKNIVLLGNAEFVATLLPDPYLITTL</sequence>
<name>A0A5J4YZ64_PORPP</name>